<dbReference type="AlphaFoldDB" id="A0A7J7LFA1"/>
<keyword evidence="2" id="KW-0805">Transcription regulation</keyword>
<dbReference type="PANTHER" id="PTHR31190:SF142">
    <property type="entry name" value="ETHYLENE-RESPONSIVE TRANSCRIPTION FACTOR RAP2-3"/>
    <property type="match status" value="1"/>
</dbReference>
<protein>
    <recommendedName>
        <fullName evidence="7">AP2/ERF domain-containing protein</fullName>
    </recommendedName>
</protein>
<sequence>MGEIRDPRKDVRVWLGTYNTAEEAAKAYDEAAKHIRGNKAAKAYNQESSSNSVAVRWIGNNSAAAVSGSSKPELTPQQQFQAVANNTAAAVSGRKDVRVWLGTYNTAEEAAKAYDEAAKHIRGNKAKLNFTEQQPPKPHYIDSSKSPR</sequence>
<dbReference type="GO" id="GO:0003677">
    <property type="term" value="F:DNA binding"/>
    <property type="evidence" value="ECO:0007669"/>
    <property type="project" value="UniProtKB-KW"/>
</dbReference>
<keyword evidence="9" id="KW-1185">Reference proteome</keyword>
<dbReference type="InterPro" id="IPR016177">
    <property type="entry name" value="DNA-bd_dom_sf"/>
</dbReference>
<name>A0A7J7LFA1_9MAGN</name>
<evidence type="ECO:0000256" key="1">
    <source>
        <dbReference type="ARBA" id="ARBA00004123"/>
    </source>
</evidence>
<comment type="subcellular location">
    <subcellularLocation>
        <location evidence="1">Nucleus</location>
    </subcellularLocation>
</comment>
<organism evidence="8 9">
    <name type="scientific">Kingdonia uniflora</name>
    <dbReference type="NCBI Taxonomy" id="39325"/>
    <lineage>
        <taxon>Eukaryota</taxon>
        <taxon>Viridiplantae</taxon>
        <taxon>Streptophyta</taxon>
        <taxon>Embryophyta</taxon>
        <taxon>Tracheophyta</taxon>
        <taxon>Spermatophyta</taxon>
        <taxon>Magnoliopsida</taxon>
        <taxon>Ranunculales</taxon>
        <taxon>Circaeasteraceae</taxon>
        <taxon>Kingdonia</taxon>
    </lineage>
</organism>
<accession>A0A7J7LFA1</accession>
<dbReference type="InterPro" id="IPR001471">
    <property type="entry name" value="AP2/ERF_dom"/>
</dbReference>
<evidence type="ECO:0000256" key="6">
    <source>
        <dbReference type="SAM" id="MobiDB-lite"/>
    </source>
</evidence>
<dbReference type="EMBL" id="JACGCM010002329">
    <property type="protein sequence ID" value="KAF6141242.1"/>
    <property type="molecule type" value="Genomic_DNA"/>
</dbReference>
<evidence type="ECO:0000256" key="3">
    <source>
        <dbReference type="ARBA" id="ARBA00023125"/>
    </source>
</evidence>
<evidence type="ECO:0000256" key="4">
    <source>
        <dbReference type="ARBA" id="ARBA00023163"/>
    </source>
</evidence>
<proteinExistence type="predicted"/>
<dbReference type="GO" id="GO:0009873">
    <property type="term" value="P:ethylene-activated signaling pathway"/>
    <property type="evidence" value="ECO:0007669"/>
    <property type="project" value="InterPro"/>
</dbReference>
<evidence type="ECO:0000313" key="9">
    <source>
        <dbReference type="Proteomes" id="UP000541444"/>
    </source>
</evidence>
<keyword evidence="3" id="KW-0238">DNA-binding</keyword>
<reference evidence="8 9" key="1">
    <citation type="journal article" date="2020" name="IScience">
        <title>Genome Sequencing of the Endangered Kingdonia uniflora (Circaeasteraceae, Ranunculales) Reveals Potential Mechanisms of Evolutionary Specialization.</title>
        <authorList>
            <person name="Sun Y."/>
            <person name="Deng T."/>
            <person name="Zhang A."/>
            <person name="Moore M.J."/>
            <person name="Landis J.B."/>
            <person name="Lin N."/>
            <person name="Zhang H."/>
            <person name="Zhang X."/>
            <person name="Huang J."/>
            <person name="Zhang X."/>
            <person name="Sun H."/>
            <person name="Wang H."/>
        </authorList>
    </citation>
    <scope>NUCLEOTIDE SEQUENCE [LARGE SCALE GENOMIC DNA]</scope>
    <source>
        <strain evidence="8">TB1705</strain>
        <tissue evidence="8">Leaf</tissue>
    </source>
</reference>
<evidence type="ECO:0000313" key="8">
    <source>
        <dbReference type="EMBL" id="KAF6141242.1"/>
    </source>
</evidence>
<comment type="caution">
    <text evidence="8">The sequence shown here is derived from an EMBL/GenBank/DDBJ whole genome shotgun (WGS) entry which is preliminary data.</text>
</comment>
<gene>
    <name evidence="8" type="ORF">GIB67_024326</name>
</gene>
<dbReference type="InterPro" id="IPR036955">
    <property type="entry name" value="AP2/ERF_dom_sf"/>
</dbReference>
<dbReference type="CDD" id="cd00018">
    <property type="entry name" value="AP2"/>
    <property type="match status" value="2"/>
</dbReference>
<feature type="domain" description="AP2/ERF" evidence="7">
    <location>
        <begin position="65"/>
        <end position="131"/>
    </location>
</feature>
<feature type="region of interest" description="Disordered" evidence="6">
    <location>
        <begin position="125"/>
        <end position="148"/>
    </location>
</feature>
<dbReference type="GO" id="GO:0005634">
    <property type="term" value="C:nucleus"/>
    <property type="evidence" value="ECO:0007669"/>
    <property type="project" value="UniProtKB-SubCell"/>
</dbReference>
<dbReference type="SUPFAM" id="SSF54171">
    <property type="entry name" value="DNA-binding domain"/>
    <property type="match status" value="2"/>
</dbReference>
<dbReference type="GO" id="GO:0003700">
    <property type="term" value="F:DNA-binding transcription factor activity"/>
    <property type="evidence" value="ECO:0007669"/>
    <property type="project" value="InterPro"/>
</dbReference>
<dbReference type="SMART" id="SM00380">
    <property type="entry name" value="AP2"/>
    <property type="match status" value="2"/>
</dbReference>
<evidence type="ECO:0000256" key="5">
    <source>
        <dbReference type="ARBA" id="ARBA00023242"/>
    </source>
</evidence>
<keyword evidence="4" id="KW-0804">Transcription</keyword>
<dbReference type="Gene3D" id="3.30.730.10">
    <property type="entry name" value="AP2/ERF domain"/>
    <property type="match status" value="2"/>
</dbReference>
<feature type="domain" description="AP2/ERF" evidence="7">
    <location>
        <begin position="1"/>
        <end position="47"/>
    </location>
</feature>
<dbReference type="InterPro" id="IPR044808">
    <property type="entry name" value="ERF_plant"/>
</dbReference>
<dbReference type="Pfam" id="PF00847">
    <property type="entry name" value="AP2"/>
    <property type="match status" value="1"/>
</dbReference>
<keyword evidence="5" id="KW-0539">Nucleus</keyword>
<evidence type="ECO:0000259" key="7">
    <source>
        <dbReference type="PROSITE" id="PS51032"/>
    </source>
</evidence>
<evidence type="ECO:0000256" key="2">
    <source>
        <dbReference type="ARBA" id="ARBA00023015"/>
    </source>
</evidence>
<dbReference type="Proteomes" id="UP000541444">
    <property type="component" value="Unassembled WGS sequence"/>
</dbReference>
<dbReference type="PROSITE" id="PS51032">
    <property type="entry name" value="AP2_ERF"/>
    <property type="match status" value="2"/>
</dbReference>
<dbReference type="PANTHER" id="PTHR31190">
    <property type="entry name" value="DNA-BINDING DOMAIN"/>
    <property type="match status" value="1"/>
</dbReference>